<sequence>MISKFTLLRNKQMRALRILGTRPNRFFAAQASSEYEVYDDNVFYHPNRKVEFQSGKSVIFNNNDLPKYEPKYTPWDVKETTLKNFLGVFGCVGLNYLFNLSTGLYSVGVMGFGFNWLYQLYSTMGHAIVKIELHEDGKNITVTYKTGGQQVLKIKEIQKKQSEKELVQTFEEGFLYPVEVPNGTKSQTLYIFGSSQEAIKNGEVFRAIINGQAIKI</sequence>
<evidence type="ECO:0008006" key="4">
    <source>
        <dbReference type="Google" id="ProtNLM"/>
    </source>
</evidence>
<name>A0A078AHC9_STYLE</name>
<dbReference type="AlphaFoldDB" id="A0A078AHC9"/>
<dbReference type="Proteomes" id="UP000039865">
    <property type="component" value="Unassembled WGS sequence"/>
</dbReference>
<proteinExistence type="predicted"/>
<protein>
    <recommendedName>
        <fullName evidence="4">Transmembrane protein</fullName>
    </recommendedName>
</protein>
<dbReference type="EMBL" id="CCKQ01010150">
    <property type="protein sequence ID" value="CDW81659.1"/>
    <property type="molecule type" value="Genomic_DNA"/>
</dbReference>
<keyword evidence="3" id="KW-1185">Reference proteome</keyword>
<organism evidence="2 3">
    <name type="scientific">Stylonychia lemnae</name>
    <name type="common">Ciliate</name>
    <dbReference type="NCBI Taxonomy" id="5949"/>
    <lineage>
        <taxon>Eukaryota</taxon>
        <taxon>Sar</taxon>
        <taxon>Alveolata</taxon>
        <taxon>Ciliophora</taxon>
        <taxon>Intramacronucleata</taxon>
        <taxon>Spirotrichea</taxon>
        <taxon>Stichotrichia</taxon>
        <taxon>Sporadotrichida</taxon>
        <taxon>Oxytrichidae</taxon>
        <taxon>Stylonychinae</taxon>
        <taxon>Stylonychia</taxon>
    </lineage>
</organism>
<gene>
    <name evidence="2" type="primary">Contig4606.g4921</name>
    <name evidence="2" type="ORF">STYLEM_10682</name>
</gene>
<evidence type="ECO:0000313" key="3">
    <source>
        <dbReference type="Proteomes" id="UP000039865"/>
    </source>
</evidence>
<keyword evidence="1" id="KW-0812">Transmembrane</keyword>
<evidence type="ECO:0000313" key="2">
    <source>
        <dbReference type="EMBL" id="CDW81659.1"/>
    </source>
</evidence>
<keyword evidence="1" id="KW-0472">Membrane</keyword>
<dbReference type="InParanoid" id="A0A078AHC9"/>
<evidence type="ECO:0000256" key="1">
    <source>
        <dbReference type="SAM" id="Phobius"/>
    </source>
</evidence>
<reference evidence="2 3" key="1">
    <citation type="submission" date="2014-06" db="EMBL/GenBank/DDBJ databases">
        <authorList>
            <person name="Swart Estienne"/>
        </authorList>
    </citation>
    <scope>NUCLEOTIDE SEQUENCE [LARGE SCALE GENOMIC DNA]</scope>
    <source>
        <strain evidence="2 3">130c</strain>
    </source>
</reference>
<dbReference type="OrthoDB" id="10423069at2759"/>
<feature type="transmembrane region" description="Helical" evidence="1">
    <location>
        <begin position="81"/>
        <end position="98"/>
    </location>
</feature>
<accession>A0A078AHC9</accession>
<keyword evidence="1" id="KW-1133">Transmembrane helix</keyword>